<reference evidence="2" key="1">
    <citation type="submission" date="2021-10" db="EMBL/GenBank/DDBJ databases">
        <title>Melipona bicolor Genome sequencing and assembly.</title>
        <authorList>
            <person name="Araujo N.S."/>
            <person name="Arias M.C."/>
        </authorList>
    </citation>
    <scope>NUCLEOTIDE SEQUENCE</scope>
    <source>
        <strain evidence="2">USP_2M_L1-L4_2017</strain>
        <tissue evidence="2">Whole body</tissue>
    </source>
</reference>
<name>A0AA40FPT8_9HYME</name>
<evidence type="ECO:0000313" key="3">
    <source>
        <dbReference type="Proteomes" id="UP001177670"/>
    </source>
</evidence>
<dbReference type="Proteomes" id="UP001177670">
    <property type="component" value="Unassembled WGS sequence"/>
</dbReference>
<feature type="region of interest" description="Disordered" evidence="1">
    <location>
        <begin position="145"/>
        <end position="199"/>
    </location>
</feature>
<feature type="compositionally biased region" description="Acidic residues" evidence="1">
    <location>
        <begin position="178"/>
        <end position="190"/>
    </location>
</feature>
<evidence type="ECO:0000256" key="1">
    <source>
        <dbReference type="SAM" id="MobiDB-lite"/>
    </source>
</evidence>
<feature type="compositionally biased region" description="Basic and acidic residues" evidence="1">
    <location>
        <begin position="149"/>
        <end position="170"/>
    </location>
</feature>
<keyword evidence="3" id="KW-1185">Reference proteome</keyword>
<proteinExistence type="predicted"/>
<dbReference type="AlphaFoldDB" id="A0AA40FPT8"/>
<accession>A0AA40FPT8</accession>
<sequence>MPVYKTVYPLTKAPGSQIYAAMLQNEKASLPILQVRKSQEPPSYVPSLQSQPLVLNPVDHQFNFAVGAPKVNSVQPSAPFLSPLSSFQGQVVPISTAANNAQFPQYKGATVEIYPTVSGFSTMAYQPVQTQSQLHFGRDNVQPVQPVDNLRHSMPAEEIRSDVEIIDKHKPPPPPKTDDDDDKDDADDDEGTRNNKIIS</sequence>
<organism evidence="2 3">
    <name type="scientific">Melipona bicolor</name>
    <dbReference type="NCBI Taxonomy" id="60889"/>
    <lineage>
        <taxon>Eukaryota</taxon>
        <taxon>Metazoa</taxon>
        <taxon>Ecdysozoa</taxon>
        <taxon>Arthropoda</taxon>
        <taxon>Hexapoda</taxon>
        <taxon>Insecta</taxon>
        <taxon>Pterygota</taxon>
        <taxon>Neoptera</taxon>
        <taxon>Endopterygota</taxon>
        <taxon>Hymenoptera</taxon>
        <taxon>Apocrita</taxon>
        <taxon>Aculeata</taxon>
        <taxon>Apoidea</taxon>
        <taxon>Anthophila</taxon>
        <taxon>Apidae</taxon>
        <taxon>Melipona</taxon>
    </lineage>
</organism>
<comment type="caution">
    <text evidence="2">The sequence shown here is derived from an EMBL/GenBank/DDBJ whole genome shotgun (WGS) entry which is preliminary data.</text>
</comment>
<dbReference type="EMBL" id="JAHYIQ010000021">
    <property type="protein sequence ID" value="KAK1123138.1"/>
    <property type="molecule type" value="Genomic_DNA"/>
</dbReference>
<gene>
    <name evidence="2" type="ORF">K0M31_008771</name>
</gene>
<evidence type="ECO:0000313" key="2">
    <source>
        <dbReference type="EMBL" id="KAK1123138.1"/>
    </source>
</evidence>
<protein>
    <submittedName>
        <fullName evidence="2">Uncharacterized protein</fullName>
    </submittedName>
</protein>